<evidence type="ECO:0000313" key="1">
    <source>
        <dbReference type="EMBL" id="KAE8408905.1"/>
    </source>
</evidence>
<dbReference type="GeneID" id="43670741"/>
<accession>A0A5N7DRJ4</accession>
<proteinExistence type="predicted"/>
<keyword evidence="2" id="KW-1185">Reference proteome</keyword>
<name>A0A5N6IJK5_9EURO</name>
<reference evidence="1 2" key="1">
    <citation type="submission" date="2019-04" db="EMBL/GenBank/DDBJ databases">
        <authorList>
            <consortium name="DOE Joint Genome Institute"/>
            <person name="Mondo S."/>
            <person name="Kjaerbolling I."/>
            <person name="Vesth T."/>
            <person name="Frisvad J.C."/>
            <person name="Nybo J.L."/>
            <person name="Theobald S."/>
            <person name="Kildgaard S."/>
            <person name="Isbrandt T."/>
            <person name="Kuo A."/>
            <person name="Sato A."/>
            <person name="Lyhne E.K."/>
            <person name="Kogle M.E."/>
            <person name="Wiebenga A."/>
            <person name="Kun R.S."/>
            <person name="Lubbers R.J."/>
            <person name="Makela M.R."/>
            <person name="Barry K."/>
            <person name="Chovatia M."/>
            <person name="Clum A."/>
            <person name="Daum C."/>
            <person name="Haridas S."/>
            <person name="He G."/>
            <person name="LaButti K."/>
            <person name="Lipzen A."/>
            <person name="Riley R."/>
            <person name="Salamov A."/>
            <person name="Simmons B.A."/>
            <person name="Magnuson J.K."/>
            <person name="Henrissat B."/>
            <person name="Mortensen U.H."/>
            <person name="Larsen T.O."/>
            <person name="Devries R.P."/>
            <person name="Grigoriev I.V."/>
            <person name="Machida M."/>
            <person name="Baker S.E."/>
            <person name="Andersen M.R."/>
            <person name="Cantor M.N."/>
            <person name="Hua S.X."/>
        </authorList>
    </citation>
    <scope>NUCLEOTIDE SEQUENCE [LARGE SCALE GENOMIC DNA]</scope>
    <source>
        <strain evidence="1 2">CBS 119388</strain>
    </source>
</reference>
<gene>
    <name evidence="1" type="ORF">BDV37DRAFT_278419</name>
</gene>
<protein>
    <submittedName>
        <fullName evidence="1">Uncharacterized protein</fullName>
    </submittedName>
</protein>
<evidence type="ECO:0000313" key="2">
    <source>
        <dbReference type="Proteomes" id="UP000325579"/>
    </source>
</evidence>
<dbReference type="Proteomes" id="UP000325579">
    <property type="component" value="Unassembled WGS sequence"/>
</dbReference>
<dbReference type="RefSeq" id="XP_031946224.1">
    <property type="nucleotide sequence ID" value="XM_032086050.1"/>
</dbReference>
<accession>A0A5N6IJK5</accession>
<dbReference type="EMBL" id="ML736741">
    <property type="protein sequence ID" value="KAE8408905.1"/>
    <property type="molecule type" value="Genomic_DNA"/>
</dbReference>
<sequence length="185" mass="21242">MSFPTTPVFLSTTKGWAQARIHPALAWMEKCTNAWDTRESWSTPWSDWVTDDYTYIKPNGERFTGGETAWEATKADYSAFKEYFHEPKWVCVAEKVDGWEFVGEATLFIDLTKEGDTKKGIDLDGRRWDLGLGCMFRFNFVKDWTAKHDGIKIKSFQIYSDSGPVVVEMLRRGIMKPEDLLSSGV</sequence>
<dbReference type="OrthoDB" id="5271918at2759"/>
<dbReference type="AlphaFoldDB" id="A0A5N6IJK5"/>
<organism evidence="1 2">
    <name type="scientific">Aspergillus pseudonomiae</name>
    <dbReference type="NCBI Taxonomy" id="1506151"/>
    <lineage>
        <taxon>Eukaryota</taxon>
        <taxon>Fungi</taxon>
        <taxon>Dikarya</taxon>
        <taxon>Ascomycota</taxon>
        <taxon>Pezizomycotina</taxon>
        <taxon>Eurotiomycetes</taxon>
        <taxon>Eurotiomycetidae</taxon>
        <taxon>Eurotiales</taxon>
        <taxon>Aspergillaceae</taxon>
        <taxon>Aspergillus</taxon>
        <taxon>Aspergillus subgen. Circumdati</taxon>
    </lineage>
</organism>